<accession>A0A975GTY9</accession>
<reference evidence="1" key="1">
    <citation type="journal article" date="2021" name="Microb. Physiol.">
        <title>Proteogenomic Insights into the Physiology of Marine, Sulfate-Reducing, Filamentous Desulfonema limicola and Desulfonema magnum.</title>
        <authorList>
            <person name="Schnaars V."/>
            <person name="Wohlbrand L."/>
            <person name="Scheve S."/>
            <person name="Hinrichs C."/>
            <person name="Reinhardt R."/>
            <person name="Rabus R."/>
        </authorList>
    </citation>
    <scope>NUCLEOTIDE SEQUENCE</scope>
    <source>
        <strain evidence="1">4be13</strain>
    </source>
</reference>
<protein>
    <submittedName>
        <fullName evidence="1">Uncharacterized protein</fullName>
    </submittedName>
</protein>
<evidence type="ECO:0000313" key="1">
    <source>
        <dbReference type="EMBL" id="QTA93492.1"/>
    </source>
</evidence>
<organism evidence="1 2">
    <name type="scientific">Desulfonema magnum</name>
    <dbReference type="NCBI Taxonomy" id="45655"/>
    <lineage>
        <taxon>Bacteria</taxon>
        <taxon>Pseudomonadati</taxon>
        <taxon>Thermodesulfobacteriota</taxon>
        <taxon>Desulfobacteria</taxon>
        <taxon>Desulfobacterales</taxon>
        <taxon>Desulfococcaceae</taxon>
        <taxon>Desulfonema</taxon>
    </lineage>
</organism>
<dbReference type="EMBL" id="CP061800">
    <property type="protein sequence ID" value="QTA93492.1"/>
    <property type="molecule type" value="Genomic_DNA"/>
</dbReference>
<name>A0A975GTY9_9BACT</name>
<dbReference type="AlphaFoldDB" id="A0A975GTY9"/>
<gene>
    <name evidence="1" type="ORF">dnm_095930</name>
</gene>
<proteinExistence type="predicted"/>
<keyword evidence="2" id="KW-1185">Reference proteome</keyword>
<evidence type="ECO:0000313" key="2">
    <source>
        <dbReference type="Proteomes" id="UP000663722"/>
    </source>
</evidence>
<dbReference type="KEGG" id="dmm:dnm_095930"/>
<sequence>MLKIHHVKIKACQTYSLVRRIFRRTGEILPNCKFGTPEMLRRFGK</sequence>
<dbReference type="Proteomes" id="UP000663722">
    <property type="component" value="Chromosome"/>
</dbReference>